<keyword evidence="1" id="KW-0175">Coiled coil</keyword>
<keyword evidence="4" id="KW-1185">Reference proteome</keyword>
<gene>
    <name evidence="3" type="ORF">HANVADRAFT_61082</name>
</gene>
<reference evidence="4" key="1">
    <citation type="journal article" date="2016" name="Proc. Natl. Acad. Sci. U.S.A.">
        <title>Comparative genomics of biotechnologically important yeasts.</title>
        <authorList>
            <person name="Riley R."/>
            <person name="Haridas S."/>
            <person name="Wolfe K.H."/>
            <person name="Lopes M.R."/>
            <person name="Hittinger C.T."/>
            <person name="Goeker M."/>
            <person name="Salamov A.A."/>
            <person name="Wisecaver J.H."/>
            <person name="Long T.M."/>
            <person name="Calvey C.H."/>
            <person name="Aerts A.L."/>
            <person name="Barry K.W."/>
            <person name="Choi C."/>
            <person name="Clum A."/>
            <person name="Coughlan A.Y."/>
            <person name="Deshpande S."/>
            <person name="Douglass A.P."/>
            <person name="Hanson S.J."/>
            <person name="Klenk H.-P."/>
            <person name="LaButti K.M."/>
            <person name="Lapidus A."/>
            <person name="Lindquist E.A."/>
            <person name="Lipzen A.M."/>
            <person name="Meier-Kolthoff J.P."/>
            <person name="Ohm R.A."/>
            <person name="Otillar R.P."/>
            <person name="Pangilinan J.L."/>
            <person name="Peng Y."/>
            <person name="Rokas A."/>
            <person name="Rosa C.A."/>
            <person name="Scheuner C."/>
            <person name="Sibirny A.A."/>
            <person name="Slot J.C."/>
            <person name="Stielow J.B."/>
            <person name="Sun H."/>
            <person name="Kurtzman C.P."/>
            <person name="Blackwell M."/>
            <person name="Grigoriev I.V."/>
            <person name="Jeffries T.W."/>
        </authorList>
    </citation>
    <scope>NUCLEOTIDE SEQUENCE [LARGE SCALE GENOMIC DNA]</scope>
    <source>
        <strain evidence="4">NRRL Y-1626</strain>
    </source>
</reference>
<feature type="region of interest" description="Disordered" evidence="2">
    <location>
        <begin position="32"/>
        <end position="65"/>
    </location>
</feature>
<proteinExistence type="predicted"/>
<sequence length="395" mass="44257">MERFHNITSSSDLIRQLQPILLQTKKSQSISLSGAIEDQGPSNSTTILTQQSDEDDDDDDDDEEEGDLTNIELLQEQNNFLGNGKIPIQVNVILEYILSYMEKQGKQNSSAIDFSNSYELISELEGDNVNVSKLQELLVLVTKIVKEQAEQINLGNSINNPSPQSARHSNLVLLDNISNSNLLSSKEGTLNPNNAIEQLTSLLVSECVKNNIILQSTQTGSANSYGLLENAIKELVQIVSSSSSNRKDINLSNGTPKLEKISTNDSASPELLALKLQDLQLAHDFLSEQFSKERLIYNNEVTIKERQLYNYKKANEDKDKEIESLKAQLQSLKSEMKEQKPVTPYSENDENINLLSSPGSITSNDSESINILRTEFKNKLNKIQDYYQAELEKLR</sequence>
<comment type="caution">
    <text evidence="3">The sequence shown here is derived from an EMBL/GenBank/DDBJ whole genome shotgun (WGS) entry which is preliminary data.</text>
</comment>
<protein>
    <submittedName>
        <fullName evidence="3">Uncharacterized protein</fullName>
    </submittedName>
</protein>
<feature type="compositionally biased region" description="Acidic residues" evidence="2">
    <location>
        <begin position="52"/>
        <end position="65"/>
    </location>
</feature>
<accession>A0A1B7TIH9</accession>
<dbReference type="AlphaFoldDB" id="A0A1B7TIH9"/>
<feature type="compositionally biased region" description="Polar residues" evidence="2">
    <location>
        <begin position="40"/>
        <end position="51"/>
    </location>
</feature>
<evidence type="ECO:0000256" key="2">
    <source>
        <dbReference type="SAM" id="MobiDB-lite"/>
    </source>
</evidence>
<dbReference type="EMBL" id="LXPE01000003">
    <property type="protein sequence ID" value="OBA28562.1"/>
    <property type="molecule type" value="Genomic_DNA"/>
</dbReference>
<feature type="coiled-coil region" evidence="1">
    <location>
        <begin position="308"/>
        <end position="335"/>
    </location>
</feature>
<feature type="region of interest" description="Disordered" evidence="2">
    <location>
        <begin position="336"/>
        <end position="359"/>
    </location>
</feature>
<organism evidence="3 4">
    <name type="scientific">Hanseniaspora valbyensis NRRL Y-1626</name>
    <dbReference type="NCBI Taxonomy" id="766949"/>
    <lineage>
        <taxon>Eukaryota</taxon>
        <taxon>Fungi</taxon>
        <taxon>Dikarya</taxon>
        <taxon>Ascomycota</taxon>
        <taxon>Saccharomycotina</taxon>
        <taxon>Saccharomycetes</taxon>
        <taxon>Saccharomycodales</taxon>
        <taxon>Saccharomycodaceae</taxon>
        <taxon>Hanseniaspora</taxon>
    </lineage>
</organism>
<dbReference type="Proteomes" id="UP000092321">
    <property type="component" value="Unassembled WGS sequence"/>
</dbReference>
<evidence type="ECO:0000313" key="3">
    <source>
        <dbReference type="EMBL" id="OBA28562.1"/>
    </source>
</evidence>
<name>A0A1B7TIH9_9ASCO</name>
<evidence type="ECO:0000313" key="4">
    <source>
        <dbReference type="Proteomes" id="UP000092321"/>
    </source>
</evidence>
<dbReference type="OrthoDB" id="3972709at2759"/>
<evidence type="ECO:0000256" key="1">
    <source>
        <dbReference type="SAM" id="Coils"/>
    </source>
</evidence>